<keyword evidence="3" id="KW-1185">Reference proteome</keyword>
<dbReference type="AlphaFoldDB" id="A0A9N7USH5"/>
<accession>A0A9N7USH5</accession>
<feature type="compositionally biased region" description="Polar residues" evidence="1">
    <location>
        <begin position="231"/>
        <end position="241"/>
    </location>
</feature>
<gene>
    <name evidence="2" type="ORF">PLEPLA_LOCUS26181</name>
</gene>
<reference evidence="2" key="1">
    <citation type="submission" date="2020-03" db="EMBL/GenBank/DDBJ databases">
        <authorList>
            <person name="Weist P."/>
        </authorList>
    </citation>
    <scope>NUCLEOTIDE SEQUENCE</scope>
</reference>
<dbReference type="Proteomes" id="UP001153269">
    <property type="component" value="Unassembled WGS sequence"/>
</dbReference>
<name>A0A9N7USH5_PLEPL</name>
<evidence type="ECO:0000256" key="1">
    <source>
        <dbReference type="SAM" id="MobiDB-lite"/>
    </source>
</evidence>
<feature type="region of interest" description="Disordered" evidence="1">
    <location>
        <begin position="218"/>
        <end position="260"/>
    </location>
</feature>
<protein>
    <submittedName>
        <fullName evidence="2">Uncharacterized protein</fullName>
    </submittedName>
</protein>
<sequence length="260" mass="28691">MESRLSPPRTEEDRAQAGRRCFVSQRTISEPPDALSVRCSWRGEPRRSNSSLWILGHFKGARCFDTNTPNMRRDTAATIKPTSYCLYASRLRLCPHIKELQSCKSQIRMEMTRWSRPTLIPIRPVIQHTDADGGAAIESVKVSSPVLLIPINLIKGSLGFDGASGTGPGGRAGASTPHIKWGKMGPDLRSPCSTTLLSSLLVPQKLLLHTYGVKSRDVSMGRSLPQKRDPSSTMQERTSWMLTPGLNGVNERSDHGNETQ</sequence>
<evidence type="ECO:0000313" key="3">
    <source>
        <dbReference type="Proteomes" id="UP001153269"/>
    </source>
</evidence>
<feature type="compositionally biased region" description="Basic and acidic residues" evidence="1">
    <location>
        <begin position="251"/>
        <end position="260"/>
    </location>
</feature>
<organism evidence="2 3">
    <name type="scientific">Pleuronectes platessa</name>
    <name type="common">European plaice</name>
    <dbReference type="NCBI Taxonomy" id="8262"/>
    <lineage>
        <taxon>Eukaryota</taxon>
        <taxon>Metazoa</taxon>
        <taxon>Chordata</taxon>
        <taxon>Craniata</taxon>
        <taxon>Vertebrata</taxon>
        <taxon>Euteleostomi</taxon>
        <taxon>Actinopterygii</taxon>
        <taxon>Neopterygii</taxon>
        <taxon>Teleostei</taxon>
        <taxon>Neoteleostei</taxon>
        <taxon>Acanthomorphata</taxon>
        <taxon>Carangaria</taxon>
        <taxon>Pleuronectiformes</taxon>
        <taxon>Pleuronectoidei</taxon>
        <taxon>Pleuronectidae</taxon>
        <taxon>Pleuronectes</taxon>
    </lineage>
</organism>
<dbReference type="EMBL" id="CADEAL010002124">
    <property type="protein sequence ID" value="CAB1438234.1"/>
    <property type="molecule type" value="Genomic_DNA"/>
</dbReference>
<comment type="caution">
    <text evidence="2">The sequence shown here is derived from an EMBL/GenBank/DDBJ whole genome shotgun (WGS) entry which is preliminary data.</text>
</comment>
<evidence type="ECO:0000313" key="2">
    <source>
        <dbReference type="EMBL" id="CAB1438234.1"/>
    </source>
</evidence>
<proteinExistence type="predicted"/>